<dbReference type="EMBL" id="BMAT01004201">
    <property type="protein sequence ID" value="GFR70271.1"/>
    <property type="molecule type" value="Genomic_DNA"/>
</dbReference>
<evidence type="ECO:0000313" key="3">
    <source>
        <dbReference type="Proteomes" id="UP000762676"/>
    </source>
</evidence>
<feature type="compositionally biased region" description="Acidic residues" evidence="1">
    <location>
        <begin position="68"/>
        <end position="99"/>
    </location>
</feature>
<proteinExistence type="predicted"/>
<keyword evidence="3" id="KW-1185">Reference proteome</keyword>
<dbReference type="AlphaFoldDB" id="A0AAV4FBL6"/>
<comment type="caution">
    <text evidence="2">The sequence shown here is derived from an EMBL/GenBank/DDBJ whole genome shotgun (WGS) entry which is preliminary data.</text>
</comment>
<reference evidence="2 3" key="1">
    <citation type="journal article" date="2021" name="Elife">
        <title>Chloroplast acquisition without the gene transfer in kleptoplastic sea slugs, Plakobranchus ocellatus.</title>
        <authorList>
            <person name="Maeda T."/>
            <person name="Takahashi S."/>
            <person name="Yoshida T."/>
            <person name="Shimamura S."/>
            <person name="Takaki Y."/>
            <person name="Nagai Y."/>
            <person name="Toyoda A."/>
            <person name="Suzuki Y."/>
            <person name="Arimoto A."/>
            <person name="Ishii H."/>
            <person name="Satoh N."/>
            <person name="Nishiyama T."/>
            <person name="Hasebe M."/>
            <person name="Maruyama T."/>
            <person name="Minagawa J."/>
            <person name="Obokata J."/>
            <person name="Shigenobu S."/>
        </authorList>
    </citation>
    <scope>NUCLEOTIDE SEQUENCE [LARGE SCALE GENOMIC DNA]</scope>
</reference>
<evidence type="ECO:0000256" key="1">
    <source>
        <dbReference type="SAM" id="MobiDB-lite"/>
    </source>
</evidence>
<feature type="region of interest" description="Disordered" evidence="1">
    <location>
        <begin position="66"/>
        <end position="99"/>
    </location>
</feature>
<protein>
    <submittedName>
        <fullName evidence="2">Uncharacterized protein</fullName>
    </submittedName>
</protein>
<name>A0AAV4FBL6_9GAST</name>
<organism evidence="2 3">
    <name type="scientific">Elysia marginata</name>
    <dbReference type="NCBI Taxonomy" id="1093978"/>
    <lineage>
        <taxon>Eukaryota</taxon>
        <taxon>Metazoa</taxon>
        <taxon>Spiralia</taxon>
        <taxon>Lophotrochozoa</taxon>
        <taxon>Mollusca</taxon>
        <taxon>Gastropoda</taxon>
        <taxon>Heterobranchia</taxon>
        <taxon>Euthyneura</taxon>
        <taxon>Panpulmonata</taxon>
        <taxon>Sacoglossa</taxon>
        <taxon>Placobranchoidea</taxon>
        <taxon>Plakobranchidae</taxon>
        <taxon>Elysia</taxon>
    </lineage>
</organism>
<gene>
    <name evidence="2" type="ORF">ElyMa_002068700</name>
</gene>
<accession>A0AAV4FBL6</accession>
<sequence>MYYIMDKRQKVDWGQKGRLIKERAEKKMDIREKKFQVGPKIEGSESLSIVLFRAYTQVVGKKKKDYYDKDDVDDEDDDNEKDDVLIYEEDDNNDNYDDS</sequence>
<dbReference type="Proteomes" id="UP000762676">
    <property type="component" value="Unassembled WGS sequence"/>
</dbReference>
<evidence type="ECO:0000313" key="2">
    <source>
        <dbReference type="EMBL" id="GFR70271.1"/>
    </source>
</evidence>